<dbReference type="AlphaFoldDB" id="A0A174LRT1"/>
<evidence type="ECO:0000313" key="5">
    <source>
        <dbReference type="Proteomes" id="UP000261257"/>
    </source>
</evidence>
<evidence type="ECO:0000256" key="1">
    <source>
        <dbReference type="SAM" id="Phobius"/>
    </source>
</evidence>
<name>A0A174LRT1_9FIRM</name>
<reference evidence="2 4" key="1">
    <citation type="submission" date="2015-09" db="EMBL/GenBank/DDBJ databases">
        <authorList>
            <consortium name="Pathogen Informatics"/>
        </authorList>
    </citation>
    <scope>NUCLEOTIDE SEQUENCE [LARGE SCALE GENOMIC DNA]</scope>
    <source>
        <strain evidence="2 4">2789STDY5608850</strain>
    </source>
</reference>
<dbReference type="Proteomes" id="UP000095651">
    <property type="component" value="Unassembled WGS sequence"/>
</dbReference>
<dbReference type="Proteomes" id="UP000261257">
    <property type="component" value="Unassembled WGS sequence"/>
</dbReference>
<evidence type="ECO:0000313" key="2">
    <source>
        <dbReference type="EMBL" id="CUP24728.1"/>
    </source>
</evidence>
<reference evidence="3 5" key="2">
    <citation type="submission" date="2018-08" db="EMBL/GenBank/DDBJ databases">
        <title>A genome reference for cultivated species of the human gut microbiota.</title>
        <authorList>
            <person name="Zou Y."/>
            <person name="Xue W."/>
            <person name="Luo G."/>
        </authorList>
    </citation>
    <scope>NUCLEOTIDE SEQUENCE [LARGE SCALE GENOMIC DNA]</scope>
    <source>
        <strain evidence="3 5">TF05-11AC</strain>
    </source>
</reference>
<proteinExistence type="predicted"/>
<dbReference type="RefSeq" id="WP_055659910.1">
    <property type="nucleotide sequence ID" value="NZ_CABIXC010000022.1"/>
</dbReference>
<dbReference type="EMBL" id="QSSQ01000011">
    <property type="protein sequence ID" value="RGM04057.1"/>
    <property type="molecule type" value="Genomic_DNA"/>
</dbReference>
<dbReference type="EMBL" id="CYZE01000022">
    <property type="protein sequence ID" value="CUP24728.1"/>
    <property type="molecule type" value="Genomic_DNA"/>
</dbReference>
<evidence type="ECO:0000313" key="3">
    <source>
        <dbReference type="EMBL" id="RGM04057.1"/>
    </source>
</evidence>
<protein>
    <submittedName>
        <fullName evidence="3">DUF2620 domain-containing protein</fullName>
    </submittedName>
    <submittedName>
        <fullName evidence="2">Protein of uncharacterized function DUF2620</fullName>
    </submittedName>
</protein>
<gene>
    <name evidence="3" type="ORF">DXC39_13670</name>
    <name evidence="2" type="ORF">ERS852407_05414</name>
</gene>
<keyword evidence="1" id="KW-0472">Membrane</keyword>
<feature type="transmembrane region" description="Helical" evidence="1">
    <location>
        <begin position="47"/>
        <end position="69"/>
    </location>
</feature>
<dbReference type="Pfam" id="PF10941">
    <property type="entry name" value="DUF2620"/>
    <property type="match status" value="1"/>
</dbReference>
<organism evidence="2 4">
    <name type="scientific">Hungatella hathewayi</name>
    <dbReference type="NCBI Taxonomy" id="154046"/>
    <lineage>
        <taxon>Bacteria</taxon>
        <taxon>Bacillati</taxon>
        <taxon>Bacillota</taxon>
        <taxon>Clostridia</taxon>
        <taxon>Lachnospirales</taxon>
        <taxon>Lachnospiraceae</taxon>
        <taxon>Hungatella</taxon>
    </lineage>
</organism>
<keyword evidence="1" id="KW-0812">Transmembrane</keyword>
<dbReference type="InterPro" id="IPR021238">
    <property type="entry name" value="DUF2620"/>
</dbReference>
<sequence>MKIVIGGQMGKEEIKELAVTAMGDEGEVVIKDDVAAAMDVKGGKADLYLGACMTGGGGALAMAIAILGYGTCMTVADADENTIRKALESGKKAFGFTPSISKTVVPVIVRLAKEVMCN</sequence>
<evidence type="ECO:0000313" key="4">
    <source>
        <dbReference type="Proteomes" id="UP000095651"/>
    </source>
</evidence>
<accession>A0A174LRT1</accession>
<keyword evidence="1" id="KW-1133">Transmembrane helix</keyword>